<dbReference type="AlphaFoldDB" id="C6XEL8"/>
<keyword evidence="2" id="KW-0614">Plasmid</keyword>
<dbReference type="Proteomes" id="UP000002743">
    <property type="component" value="Plasmid pMsip01"/>
</dbReference>
<proteinExistence type="predicted"/>
<evidence type="ECO:0000256" key="1">
    <source>
        <dbReference type="SAM" id="MobiDB-lite"/>
    </source>
</evidence>
<dbReference type="EMBL" id="CP001675">
    <property type="protein sequence ID" value="ACT52075.1"/>
    <property type="molecule type" value="Genomic_DNA"/>
</dbReference>
<feature type="region of interest" description="Disordered" evidence="1">
    <location>
        <begin position="1"/>
        <end position="20"/>
    </location>
</feature>
<dbReference type="HOGENOM" id="CLU_810886_0_0_4"/>
<accession>C6XEL8</accession>
<dbReference type="KEGG" id="mei:Msip34_2851"/>
<protein>
    <submittedName>
        <fullName evidence="2">Uncharacterized protein</fullName>
    </submittedName>
</protein>
<evidence type="ECO:0000313" key="2">
    <source>
        <dbReference type="EMBL" id="ACT52075.1"/>
    </source>
</evidence>
<name>C6XEL8_METGS</name>
<organism evidence="2 3">
    <name type="scientific">Methylovorus glucosotrophus (strain SIP3-4)</name>
    <dbReference type="NCBI Taxonomy" id="582744"/>
    <lineage>
        <taxon>Bacteria</taxon>
        <taxon>Pseudomonadati</taxon>
        <taxon>Pseudomonadota</taxon>
        <taxon>Betaproteobacteria</taxon>
        <taxon>Nitrosomonadales</taxon>
        <taxon>Methylophilaceae</taxon>
        <taxon>Methylovorus</taxon>
    </lineage>
</organism>
<dbReference type="RefSeq" id="WP_012777673.1">
    <property type="nucleotide sequence ID" value="NC_012970.1"/>
</dbReference>
<keyword evidence="3" id="KW-1185">Reference proteome</keyword>
<geneLocation type="plasmid" evidence="2 3">
    <name>pMsip01</name>
</geneLocation>
<reference evidence="3" key="1">
    <citation type="submission" date="2009-07" db="EMBL/GenBank/DDBJ databases">
        <title>Complete sequence of plasmid 1 of Methylovorus sp. SIP3-4.</title>
        <authorList>
            <consortium name="US DOE Joint Genome Institute"/>
            <person name="Lucas S."/>
            <person name="Copeland A."/>
            <person name="Lapidus A."/>
            <person name="Glavina del Rio T."/>
            <person name="Tice H."/>
            <person name="Bruce D."/>
            <person name="Goodwin L."/>
            <person name="Pitluck S."/>
            <person name="Clum A."/>
            <person name="Larimer F."/>
            <person name="Land M."/>
            <person name="Hauser L."/>
            <person name="Kyrpides N."/>
            <person name="Mikhailova N."/>
            <person name="Kayluzhnaya M."/>
            <person name="Chistoserdova L."/>
        </authorList>
    </citation>
    <scope>NUCLEOTIDE SEQUENCE [LARGE SCALE GENOMIC DNA]</scope>
    <source>
        <strain evidence="3">SIP3-4</strain>
        <plasmid evidence="3">pMsip01</plasmid>
    </source>
</reference>
<reference evidence="2 3" key="2">
    <citation type="journal article" date="2011" name="J. Bacteriol.">
        <title>Genomes of three methylotrophs from a single niche uncover genetic and metabolic divergence of Methylophilaceae.</title>
        <authorList>
            <person name="Lapidus A."/>
            <person name="Clum A."/>
            <person name="Labutti K."/>
            <person name="Kaluzhnaya M.G."/>
            <person name="Lim S."/>
            <person name="Beck D.A."/>
            <person name="Glavina Del Rio T."/>
            <person name="Nolan M."/>
            <person name="Mavromatis K."/>
            <person name="Huntemann M."/>
            <person name="Lucas S."/>
            <person name="Lidstrom M.E."/>
            <person name="Ivanova N."/>
            <person name="Chistoserdova L."/>
        </authorList>
    </citation>
    <scope>NUCLEOTIDE SEQUENCE [LARGE SCALE GENOMIC DNA]</scope>
    <source>
        <strain evidence="2 3">SIP3-4</strain>
        <plasmid evidence="2 3">pMsip01</plasmid>
    </source>
</reference>
<sequence>MSFSLSQFAGNTSNKHRSASRTFPLRLDGFNLDKIPHTITGVDLSAPEQAPVTVFLRPRDSKEGEGARPEIINFVEDAIKKAEKGGDAAELEAVRSNPLSKLFTEPGGVILVEGGFTDEESGHISASWLRLLKRHSDVVSLYTNVWARVNKPYTREGATRLTASIDILHPEQKVRAQNLSDLNSFLMDVVGRISGGESIAVVKLSSSTATEDCSVRTVKAQRISDGYGEYVWDAPEVVVDRFWDSLDAEWISSLNEALITGSVIAEIYPGARYYFVKDSLEQIARKGEKHYSRFVLPNKEETGFLRCTVTLRSHAGSDSEKYPTGCFPIHPFTDRPLDLVNL</sequence>
<evidence type="ECO:0000313" key="3">
    <source>
        <dbReference type="Proteomes" id="UP000002743"/>
    </source>
</evidence>
<gene>
    <name evidence="2" type="ordered locus">Msip34_2851</name>
</gene>
<feature type="compositionally biased region" description="Polar residues" evidence="1">
    <location>
        <begin position="1"/>
        <end position="13"/>
    </location>
</feature>